<proteinExistence type="predicted"/>
<organism evidence="1 2">
    <name type="scientific">Nakamurella alba</name>
    <dbReference type="NCBI Taxonomy" id="2665158"/>
    <lineage>
        <taxon>Bacteria</taxon>
        <taxon>Bacillati</taxon>
        <taxon>Actinomycetota</taxon>
        <taxon>Actinomycetes</taxon>
        <taxon>Nakamurellales</taxon>
        <taxon>Nakamurellaceae</taxon>
        <taxon>Nakamurella</taxon>
    </lineage>
</organism>
<accession>A0A7K1FI14</accession>
<protein>
    <submittedName>
        <fullName evidence="1">Uncharacterized protein</fullName>
    </submittedName>
</protein>
<sequence>MSESGTDPAADPADAVVTGTKKDFWEHYDPAPLVARFREFVQAHGAPGVGVVQYLGRSGARVVVVAADGLFTDAVVPNEAAAADLCEQAGVEVEDWSRELTARITLSPADRLKMAGGRSH</sequence>
<dbReference type="Proteomes" id="UP000460221">
    <property type="component" value="Unassembled WGS sequence"/>
</dbReference>
<dbReference type="RefSeq" id="WP_154767545.1">
    <property type="nucleotide sequence ID" value="NZ_WLYK01000001.1"/>
</dbReference>
<comment type="caution">
    <text evidence="1">The sequence shown here is derived from an EMBL/GenBank/DDBJ whole genome shotgun (WGS) entry which is preliminary data.</text>
</comment>
<evidence type="ECO:0000313" key="2">
    <source>
        <dbReference type="Proteomes" id="UP000460221"/>
    </source>
</evidence>
<gene>
    <name evidence="1" type="ORF">GIS00_07370</name>
</gene>
<dbReference type="EMBL" id="WLYK01000001">
    <property type="protein sequence ID" value="MTD13762.1"/>
    <property type="molecule type" value="Genomic_DNA"/>
</dbReference>
<dbReference type="AlphaFoldDB" id="A0A7K1FI14"/>
<evidence type="ECO:0000313" key="1">
    <source>
        <dbReference type="EMBL" id="MTD13762.1"/>
    </source>
</evidence>
<keyword evidence="2" id="KW-1185">Reference proteome</keyword>
<reference evidence="1 2" key="1">
    <citation type="submission" date="2019-11" db="EMBL/GenBank/DDBJ databases">
        <authorList>
            <person name="Jiang L.-Q."/>
        </authorList>
    </citation>
    <scope>NUCLEOTIDE SEQUENCE [LARGE SCALE GENOMIC DNA]</scope>
    <source>
        <strain evidence="1 2">YIM 132087</strain>
    </source>
</reference>
<name>A0A7K1FI14_9ACTN</name>